<organism evidence="1">
    <name type="scientific">Anguilla anguilla</name>
    <name type="common">European freshwater eel</name>
    <name type="synonym">Muraena anguilla</name>
    <dbReference type="NCBI Taxonomy" id="7936"/>
    <lineage>
        <taxon>Eukaryota</taxon>
        <taxon>Metazoa</taxon>
        <taxon>Chordata</taxon>
        <taxon>Craniata</taxon>
        <taxon>Vertebrata</taxon>
        <taxon>Euteleostomi</taxon>
        <taxon>Actinopterygii</taxon>
        <taxon>Neopterygii</taxon>
        <taxon>Teleostei</taxon>
        <taxon>Anguilliformes</taxon>
        <taxon>Anguillidae</taxon>
        <taxon>Anguilla</taxon>
    </lineage>
</organism>
<sequence>MFLAHSTALKSKRAASSQMFSMPIILLAACTDCRIERSGKFGRSSNDMYPER</sequence>
<dbReference type="EMBL" id="GBXM01055420">
    <property type="protein sequence ID" value="JAH53157.1"/>
    <property type="molecule type" value="Transcribed_RNA"/>
</dbReference>
<evidence type="ECO:0000313" key="1">
    <source>
        <dbReference type="EMBL" id="JAH53157.1"/>
    </source>
</evidence>
<dbReference type="AlphaFoldDB" id="A0A0E9TI57"/>
<protein>
    <submittedName>
        <fullName evidence="1">Uncharacterized protein</fullName>
    </submittedName>
</protein>
<accession>A0A0E9TI57</accession>
<proteinExistence type="predicted"/>
<reference evidence="1" key="2">
    <citation type="journal article" date="2015" name="Fish Shellfish Immunol.">
        <title>Early steps in the European eel (Anguilla anguilla)-Vibrio vulnificus interaction in the gills: Role of the RtxA13 toxin.</title>
        <authorList>
            <person name="Callol A."/>
            <person name="Pajuelo D."/>
            <person name="Ebbesson L."/>
            <person name="Teles M."/>
            <person name="MacKenzie S."/>
            <person name="Amaro C."/>
        </authorList>
    </citation>
    <scope>NUCLEOTIDE SEQUENCE</scope>
</reference>
<reference evidence="1" key="1">
    <citation type="submission" date="2014-11" db="EMBL/GenBank/DDBJ databases">
        <authorList>
            <person name="Amaro Gonzalez C."/>
        </authorList>
    </citation>
    <scope>NUCLEOTIDE SEQUENCE</scope>
</reference>
<name>A0A0E9TI57_ANGAN</name>